<sequence length="170" mass="20536">MSKRAFKKYIKSLKKGELEEQMLDLYERFDEVKVFYDFVFNPKEEKLIREAKLKISKEYFPPSNRKPKGRRSVAQKLIKHFLKLEMESHALADLMFYNIELAQTFSADREKLTEAFQKSMLKSFEQAVNFVIEQGISQDFIQRIHKIEKEADQQNWFNSYQFQRLNDRFL</sequence>
<dbReference type="AlphaFoldDB" id="A0A7K1LPM0"/>
<keyword evidence="2" id="KW-1185">Reference proteome</keyword>
<evidence type="ECO:0000313" key="1">
    <source>
        <dbReference type="EMBL" id="MUP42742.1"/>
    </source>
</evidence>
<organism evidence="1 2">
    <name type="scientific">Christiangramia aestuarii</name>
    <dbReference type="NCBI Taxonomy" id="1028746"/>
    <lineage>
        <taxon>Bacteria</taxon>
        <taxon>Pseudomonadati</taxon>
        <taxon>Bacteroidota</taxon>
        <taxon>Flavobacteriia</taxon>
        <taxon>Flavobacteriales</taxon>
        <taxon>Flavobacteriaceae</taxon>
        <taxon>Christiangramia</taxon>
    </lineage>
</organism>
<dbReference type="Proteomes" id="UP000460416">
    <property type="component" value="Unassembled WGS sequence"/>
</dbReference>
<dbReference type="InterPro" id="IPR046153">
    <property type="entry name" value="DUF6155"/>
</dbReference>
<reference evidence="1 2" key="1">
    <citation type="submission" date="2019-07" db="EMBL/GenBank/DDBJ databases">
        <title>Gramella aestuarii sp. nov., isolated from a tidal flat, and emended description of Gramella echinicola.</title>
        <authorList>
            <person name="Liu L."/>
        </authorList>
    </citation>
    <scope>NUCLEOTIDE SEQUENCE [LARGE SCALE GENOMIC DNA]</scope>
    <source>
        <strain evidence="1 2">BS12</strain>
    </source>
</reference>
<dbReference type="EMBL" id="VJVW01000003">
    <property type="protein sequence ID" value="MUP42742.1"/>
    <property type="molecule type" value="Genomic_DNA"/>
</dbReference>
<gene>
    <name evidence="1" type="ORF">FLP08_09160</name>
</gene>
<comment type="caution">
    <text evidence="1">The sequence shown here is derived from an EMBL/GenBank/DDBJ whole genome shotgun (WGS) entry which is preliminary data.</text>
</comment>
<name>A0A7K1LPM0_9FLAO</name>
<evidence type="ECO:0000313" key="2">
    <source>
        <dbReference type="Proteomes" id="UP000460416"/>
    </source>
</evidence>
<dbReference type="Pfam" id="PF19652">
    <property type="entry name" value="DUF6155"/>
    <property type="match status" value="1"/>
</dbReference>
<dbReference type="OrthoDB" id="979203at2"/>
<proteinExistence type="predicted"/>
<dbReference type="RefSeq" id="WP_156276190.1">
    <property type="nucleotide sequence ID" value="NZ_BAABGI010000003.1"/>
</dbReference>
<accession>A0A7K1LPM0</accession>
<protein>
    <submittedName>
        <fullName evidence="1">Uncharacterized protein</fullName>
    </submittedName>
</protein>